<dbReference type="PANTHER" id="PTHR47481:SF22">
    <property type="entry name" value="RETROTRANSPOSON GAG DOMAIN-CONTAINING PROTEIN"/>
    <property type="match status" value="1"/>
</dbReference>
<protein>
    <recommendedName>
        <fullName evidence="3">Retrotransposon Copia-like N-terminal domain-containing protein</fullName>
    </recommendedName>
</protein>
<organism evidence="1 2">
    <name type="scientific">Prunus dulcis</name>
    <name type="common">Almond</name>
    <name type="synonym">Amygdalus dulcis</name>
    <dbReference type="NCBI Taxonomy" id="3755"/>
    <lineage>
        <taxon>Eukaryota</taxon>
        <taxon>Viridiplantae</taxon>
        <taxon>Streptophyta</taxon>
        <taxon>Embryophyta</taxon>
        <taxon>Tracheophyta</taxon>
        <taxon>Spermatophyta</taxon>
        <taxon>Magnoliopsida</taxon>
        <taxon>eudicotyledons</taxon>
        <taxon>Gunneridae</taxon>
        <taxon>Pentapetalae</taxon>
        <taxon>rosids</taxon>
        <taxon>fabids</taxon>
        <taxon>Rosales</taxon>
        <taxon>Rosaceae</taxon>
        <taxon>Amygdaloideae</taxon>
        <taxon>Amygdaleae</taxon>
        <taxon>Prunus</taxon>
    </lineage>
</organism>
<evidence type="ECO:0000313" key="2">
    <source>
        <dbReference type="Proteomes" id="UP001054821"/>
    </source>
</evidence>
<reference evidence="1 2" key="1">
    <citation type="journal article" date="2022" name="G3 (Bethesda)">
        <title>Whole-genome sequence and methylome profiling of the almond [Prunus dulcis (Mill.) D.A. Webb] cultivar 'Nonpareil'.</title>
        <authorList>
            <person name="D'Amico-Willman K.M."/>
            <person name="Ouma W.Z."/>
            <person name="Meulia T."/>
            <person name="Sideli G.M."/>
            <person name="Gradziel T.M."/>
            <person name="Fresnedo-Ramirez J."/>
        </authorList>
    </citation>
    <scope>NUCLEOTIDE SEQUENCE [LARGE SCALE GENOMIC DNA]</scope>
    <source>
        <strain evidence="1">Clone GOH B32 T37-40</strain>
    </source>
</reference>
<dbReference type="EMBL" id="JAJFAZ020000004">
    <property type="protein sequence ID" value="KAI5334082.1"/>
    <property type="molecule type" value="Genomic_DNA"/>
</dbReference>
<accession>A0AAD4W238</accession>
<dbReference type="Proteomes" id="UP001054821">
    <property type="component" value="Chromosome 4"/>
</dbReference>
<proteinExistence type="predicted"/>
<gene>
    <name evidence="1" type="ORF">L3X38_024215</name>
</gene>
<name>A0AAD4W238_PRUDU</name>
<keyword evidence="2" id="KW-1185">Reference proteome</keyword>
<evidence type="ECO:0008006" key="3">
    <source>
        <dbReference type="Google" id="ProtNLM"/>
    </source>
</evidence>
<evidence type="ECO:0000313" key="1">
    <source>
        <dbReference type="EMBL" id="KAI5334082.1"/>
    </source>
</evidence>
<dbReference type="PANTHER" id="PTHR47481">
    <property type="match status" value="1"/>
</dbReference>
<comment type="caution">
    <text evidence="1">The sequence shown here is derived from an EMBL/GenBank/DDBJ whole genome shotgun (WGS) entry which is preliminary data.</text>
</comment>
<dbReference type="AlphaFoldDB" id="A0AAD4W238"/>
<sequence>MVTLHLKDNNLLKWRYQIESILEGYDLFGHFDGSIIAPQKFAILDEERVTFECKEWLWADKVLLSFLIATLLDNTIEYVISSKIAHDAWLSLSNRYVTMSRARINHLQTELQTTQKDDGLIIVALNGLPSKYDMIKTVLIVRDIEILPFRSRSFILKF</sequence>